<keyword evidence="1" id="KW-0597">Phosphoprotein</keyword>
<dbReference type="InterPro" id="IPR011006">
    <property type="entry name" value="CheY-like_superfamily"/>
</dbReference>
<dbReference type="SMART" id="SM00850">
    <property type="entry name" value="LytTR"/>
    <property type="match status" value="1"/>
</dbReference>
<dbReference type="EMBL" id="DPIY01000009">
    <property type="protein sequence ID" value="HCT57476.1"/>
    <property type="molecule type" value="Genomic_DNA"/>
</dbReference>
<dbReference type="Pfam" id="PF04397">
    <property type="entry name" value="LytTR"/>
    <property type="match status" value="1"/>
</dbReference>
<dbReference type="PANTHER" id="PTHR37299:SF1">
    <property type="entry name" value="STAGE 0 SPORULATION PROTEIN A HOMOLOG"/>
    <property type="match status" value="1"/>
</dbReference>
<feature type="domain" description="Response regulatory" evidence="2">
    <location>
        <begin position="49"/>
        <end position="162"/>
    </location>
</feature>
<keyword evidence="4" id="KW-0238">DNA-binding</keyword>
<proteinExistence type="predicted"/>
<dbReference type="GO" id="GO:0003677">
    <property type="term" value="F:DNA binding"/>
    <property type="evidence" value="ECO:0007669"/>
    <property type="project" value="UniProtKB-KW"/>
</dbReference>
<dbReference type="Gene3D" id="3.40.50.2300">
    <property type="match status" value="1"/>
</dbReference>
<feature type="domain" description="HTH LytTR-type" evidence="3">
    <location>
        <begin position="239"/>
        <end position="343"/>
    </location>
</feature>
<reference evidence="4 5" key="1">
    <citation type="journal article" date="2018" name="Nat. Biotechnol.">
        <title>A standardized bacterial taxonomy based on genome phylogeny substantially revises the tree of life.</title>
        <authorList>
            <person name="Parks D.H."/>
            <person name="Chuvochina M."/>
            <person name="Waite D.W."/>
            <person name="Rinke C."/>
            <person name="Skarshewski A."/>
            <person name="Chaumeil P.A."/>
            <person name="Hugenholtz P."/>
        </authorList>
    </citation>
    <scope>NUCLEOTIDE SEQUENCE [LARGE SCALE GENOMIC DNA]</scope>
    <source>
        <strain evidence="4">UBA8844</strain>
    </source>
</reference>
<dbReference type="Proteomes" id="UP000264071">
    <property type="component" value="Unassembled WGS sequence"/>
</dbReference>
<dbReference type="InterPro" id="IPR046947">
    <property type="entry name" value="LytR-like"/>
</dbReference>
<gene>
    <name evidence="4" type="ORF">DGD08_09770</name>
</gene>
<name>A0A3D4V8L3_9BACT</name>
<evidence type="ECO:0000313" key="4">
    <source>
        <dbReference type="EMBL" id="HCT57476.1"/>
    </source>
</evidence>
<evidence type="ECO:0000313" key="5">
    <source>
        <dbReference type="Proteomes" id="UP000264071"/>
    </source>
</evidence>
<dbReference type="GO" id="GO:0000156">
    <property type="term" value="F:phosphorelay response regulator activity"/>
    <property type="evidence" value="ECO:0007669"/>
    <property type="project" value="InterPro"/>
</dbReference>
<dbReference type="PROSITE" id="PS50930">
    <property type="entry name" value="HTH_LYTTR"/>
    <property type="match status" value="1"/>
</dbReference>
<dbReference type="InterPro" id="IPR007492">
    <property type="entry name" value="LytTR_DNA-bd_dom"/>
</dbReference>
<evidence type="ECO:0000259" key="2">
    <source>
        <dbReference type="PROSITE" id="PS50110"/>
    </source>
</evidence>
<feature type="modified residue" description="4-aspartylphosphate" evidence="1">
    <location>
        <position position="100"/>
    </location>
</feature>
<dbReference type="SMART" id="SM00448">
    <property type="entry name" value="REC"/>
    <property type="match status" value="1"/>
</dbReference>
<dbReference type="Pfam" id="PF00072">
    <property type="entry name" value="Response_reg"/>
    <property type="match status" value="1"/>
</dbReference>
<dbReference type="Gene3D" id="2.40.50.1020">
    <property type="entry name" value="LytTr DNA-binding domain"/>
    <property type="match status" value="1"/>
</dbReference>
<evidence type="ECO:0000259" key="3">
    <source>
        <dbReference type="PROSITE" id="PS50930"/>
    </source>
</evidence>
<dbReference type="AlphaFoldDB" id="A0A3D4V8L3"/>
<comment type="caution">
    <text evidence="4">The sequence shown here is derived from an EMBL/GenBank/DDBJ whole genome shotgun (WGS) entry which is preliminary data.</text>
</comment>
<accession>A0A3D4V8L3</accession>
<organism evidence="4 5">
    <name type="scientific">Gemmatimonas aurantiaca</name>
    <dbReference type="NCBI Taxonomy" id="173480"/>
    <lineage>
        <taxon>Bacteria</taxon>
        <taxon>Pseudomonadati</taxon>
        <taxon>Gemmatimonadota</taxon>
        <taxon>Gemmatimonadia</taxon>
        <taxon>Gemmatimonadales</taxon>
        <taxon>Gemmatimonadaceae</taxon>
        <taxon>Gemmatimonas</taxon>
    </lineage>
</organism>
<dbReference type="PANTHER" id="PTHR37299">
    <property type="entry name" value="TRANSCRIPTIONAL REGULATOR-RELATED"/>
    <property type="match status" value="1"/>
</dbReference>
<dbReference type="SUPFAM" id="SSF52172">
    <property type="entry name" value="CheY-like"/>
    <property type="match status" value="1"/>
</dbReference>
<dbReference type="InterPro" id="IPR001789">
    <property type="entry name" value="Sig_transdc_resp-reg_receiver"/>
</dbReference>
<protein>
    <submittedName>
        <fullName evidence="4">DNA-binding response regulator</fullName>
    </submittedName>
</protein>
<sequence>MCPIEEVIPPNQVQFCAAARSGITGPSDLSAHFRGDADQSTGGKKVSVRVLIVDDEALARQRVRRLLQNEADVEVVGEAESGHEAVGLIRELQPDLVCLDVQMPGLDGFGVLRELEGGHVPMVLFITAYDEHAQRAFDVHAVDYVLKPVDADRFRSAFDKARRQRAHAVAAERLGELLETVRRLADGNSDNATSLLGSTLGGALGLGGAGSGGTALAPAPTAGATSTQGGGAGRYASRILVKQDGRMFFVKTTEIDWIEADRNYVRLHVGKQAHTIRERISHLEETLDPRVFARIHRSTIVNLNRVREMQQWFSGDYVVILEDGTRLRLSRHYRDRVEKQVGV</sequence>
<evidence type="ECO:0000256" key="1">
    <source>
        <dbReference type="PROSITE-ProRule" id="PRU00169"/>
    </source>
</evidence>
<dbReference type="PROSITE" id="PS50110">
    <property type="entry name" value="RESPONSE_REGULATORY"/>
    <property type="match status" value="1"/>
</dbReference>